<dbReference type="InterPro" id="IPR046335">
    <property type="entry name" value="LacI/GalR-like_sensor"/>
</dbReference>
<evidence type="ECO:0000256" key="2">
    <source>
        <dbReference type="ARBA" id="ARBA00023125"/>
    </source>
</evidence>
<name>I0IBN1_PHYMF</name>
<protein>
    <submittedName>
        <fullName evidence="5">Putative AraC family transcriptional regulator</fullName>
    </submittedName>
</protein>
<dbReference type="GO" id="GO:0003700">
    <property type="term" value="F:DNA-binding transcription factor activity"/>
    <property type="evidence" value="ECO:0007669"/>
    <property type="project" value="InterPro"/>
</dbReference>
<dbReference type="HOGENOM" id="CLU_042405_1_0_0"/>
<keyword evidence="3" id="KW-0804">Transcription</keyword>
<dbReference type="Gene3D" id="1.10.10.60">
    <property type="entry name" value="Homeodomain-like"/>
    <property type="match status" value="1"/>
</dbReference>
<dbReference type="PANTHER" id="PTHR30146">
    <property type="entry name" value="LACI-RELATED TRANSCRIPTIONAL REPRESSOR"/>
    <property type="match status" value="1"/>
</dbReference>
<dbReference type="KEGG" id="phm:PSMK_05100"/>
<dbReference type="CDD" id="cd01543">
    <property type="entry name" value="PBP1_XylR"/>
    <property type="match status" value="1"/>
</dbReference>
<dbReference type="SUPFAM" id="SSF46689">
    <property type="entry name" value="Homeodomain-like"/>
    <property type="match status" value="1"/>
</dbReference>
<dbReference type="PANTHER" id="PTHR30146:SF24">
    <property type="entry name" value="XYLOSE OPERON REGULATORY PROTEIN"/>
    <property type="match status" value="1"/>
</dbReference>
<dbReference type="EMBL" id="AP012338">
    <property type="protein sequence ID" value="BAM02669.1"/>
    <property type="molecule type" value="Genomic_DNA"/>
</dbReference>
<dbReference type="InterPro" id="IPR009057">
    <property type="entry name" value="Homeodomain-like_sf"/>
</dbReference>
<dbReference type="InterPro" id="IPR020449">
    <property type="entry name" value="Tscrpt_reg_AraC-type_HTH"/>
</dbReference>
<dbReference type="Proteomes" id="UP000007881">
    <property type="component" value="Chromosome"/>
</dbReference>
<sequence length="388" mass="41743">MKQPLVAVLVGMQTSFQRGIVEGIAGHPRARGSWRVRFDPYREEANLGGLDRCDAAISGLGPEAAERLLDWGRPVVNCVNESLDRRFAANVSCNDEAVGRLVAEDLVSRGYTRFAAVGMTMAHSSSRLAGYLDALLALGHEAEVLDLRWGGADRSRMLTDADLTRWLLGLPKPVALFATNDVLGNRVIELAGAADVDVPEALVVVGVDNDPALCGLSRPPLSSVELATEHIGHSAAGIIDAILHGGDGSARDITVSVPPRRLVHRQSSNALAIDDADVAAALSFIRQNATRGIGVGDVLDHVPISRRSLELRFTRLLRRTPKQEILRVRIELAKAELATTALQVGEIAHRCGFGDQTRFGIAFKRAVGTTPTAFRRKFLVGRPAGRRG</sequence>
<dbReference type="OrthoDB" id="9795616at2"/>
<dbReference type="SMART" id="SM00342">
    <property type="entry name" value="HTH_ARAC"/>
    <property type="match status" value="1"/>
</dbReference>
<dbReference type="InterPro" id="IPR028082">
    <property type="entry name" value="Peripla_BP_I"/>
</dbReference>
<dbReference type="STRING" id="1142394.PSMK_05100"/>
<dbReference type="PRINTS" id="PR00032">
    <property type="entry name" value="HTHARAC"/>
</dbReference>
<dbReference type="SUPFAM" id="SSF53822">
    <property type="entry name" value="Periplasmic binding protein-like I"/>
    <property type="match status" value="1"/>
</dbReference>
<evidence type="ECO:0000313" key="6">
    <source>
        <dbReference type="Proteomes" id="UP000007881"/>
    </source>
</evidence>
<reference evidence="5 6" key="1">
    <citation type="submission" date="2012-02" db="EMBL/GenBank/DDBJ databases">
        <title>Complete genome sequence of Phycisphaera mikurensis NBRC 102666.</title>
        <authorList>
            <person name="Ankai A."/>
            <person name="Hosoyama A."/>
            <person name="Terui Y."/>
            <person name="Sekine M."/>
            <person name="Fukai R."/>
            <person name="Kato Y."/>
            <person name="Nakamura S."/>
            <person name="Yamada-Narita S."/>
            <person name="Kawakoshi A."/>
            <person name="Fukunaga Y."/>
            <person name="Yamazaki S."/>
            <person name="Fujita N."/>
        </authorList>
    </citation>
    <scope>NUCLEOTIDE SEQUENCE [LARGE SCALE GENOMIC DNA]</scope>
    <source>
        <strain evidence="6">NBRC 102666 / KCTC 22515 / FYK2301M01</strain>
    </source>
</reference>
<organism evidence="5 6">
    <name type="scientific">Phycisphaera mikurensis (strain NBRC 102666 / KCTC 22515 / FYK2301M01)</name>
    <dbReference type="NCBI Taxonomy" id="1142394"/>
    <lineage>
        <taxon>Bacteria</taxon>
        <taxon>Pseudomonadati</taxon>
        <taxon>Planctomycetota</taxon>
        <taxon>Phycisphaerae</taxon>
        <taxon>Phycisphaerales</taxon>
        <taxon>Phycisphaeraceae</taxon>
        <taxon>Phycisphaera</taxon>
    </lineage>
</organism>
<evidence type="ECO:0000313" key="5">
    <source>
        <dbReference type="EMBL" id="BAM02669.1"/>
    </source>
</evidence>
<dbReference type="GO" id="GO:0000976">
    <property type="term" value="F:transcription cis-regulatory region binding"/>
    <property type="evidence" value="ECO:0007669"/>
    <property type="project" value="TreeGrafter"/>
</dbReference>
<feature type="domain" description="HTH araC/xylS-type" evidence="4">
    <location>
        <begin position="279"/>
        <end position="377"/>
    </location>
</feature>
<dbReference type="AlphaFoldDB" id="I0IBN1"/>
<dbReference type="PROSITE" id="PS00041">
    <property type="entry name" value="HTH_ARAC_FAMILY_1"/>
    <property type="match status" value="1"/>
</dbReference>
<accession>I0IBN1</accession>
<keyword evidence="6" id="KW-1185">Reference proteome</keyword>
<dbReference type="eggNOG" id="COG2207">
    <property type="taxonomic scope" value="Bacteria"/>
</dbReference>
<keyword evidence="2" id="KW-0238">DNA-binding</keyword>
<dbReference type="PROSITE" id="PS01124">
    <property type="entry name" value="HTH_ARAC_FAMILY_2"/>
    <property type="match status" value="1"/>
</dbReference>
<dbReference type="RefSeq" id="WP_014435889.1">
    <property type="nucleotide sequence ID" value="NC_017080.1"/>
</dbReference>
<gene>
    <name evidence="5" type="ordered locus">PSMK_05100</name>
</gene>
<dbReference type="Pfam" id="PF12833">
    <property type="entry name" value="HTH_18"/>
    <property type="match status" value="1"/>
</dbReference>
<proteinExistence type="predicted"/>
<dbReference type="InterPro" id="IPR018062">
    <property type="entry name" value="HTH_AraC-typ_CS"/>
</dbReference>
<evidence type="ECO:0000259" key="4">
    <source>
        <dbReference type="PROSITE" id="PS01124"/>
    </source>
</evidence>
<dbReference type="eggNOG" id="COG1609">
    <property type="taxonomic scope" value="Bacteria"/>
</dbReference>
<keyword evidence="1" id="KW-0805">Transcription regulation</keyword>
<dbReference type="Gene3D" id="3.40.50.2300">
    <property type="match status" value="2"/>
</dbReference>
<evidence type="ECO:0000256" key="1">
    <source>
        <dbReference type="ARBA" id="ARBA00023015"/>
    </source>
</evidence>
<dbReference type="Pfam" id="PF13377">
    <property type="entry name" value="Peripla_BP_3"/>
    <property type="match status" value="1"/>
</dbReference>
<evidence type="ECO:0000256" key="3">
    <source>
        <dbReference type="ARBA" id="ARBA00023163"/>
    </source>
</evidence>
<dbReference type="InterPro" id="IPR018060">
    <property type="entry name" value="HTH_AraC"/>
</dbReference>